<dbReference type="AlphaFoldDB" id="A0A098E9H3"/>
<keyword evidence="6" id="KW-0694">RNA-binding</keyword>
<evidence type="ECO:0000259" key="7">
    <source>
        <dbReference type="SMART" id="SM00849"/>
    </source>
</evidence>
<reference evidence="8" key="1">
    <citation type="submission" date="2014-09" db="EMBL/GenBank/DDBJ databases">
        <authorList>
            <person name="Probst J Alexander"/>
        </authorList>
    </citation>
    <scope>NUCLEOTIDE SEQUENCE</scope>
</reference>
<keyword evidence="1" id="KW-0540">Nuclease</keyword>
<keyword evidence="5" id="KW-0269">Exonuclease</keyword>
<dbReference type="Gene3D" id="3.40.50.10710">
    <property type="entry name" value="Metallo-hydrolase/oxidoreductase"/>
    <property type="match status" value="1"/>
</dbReference>
<organism evidence="8">
    <name type="scientific">groundwater metagenome</name>
    <dbReference type="NCBI Taxonomy" id="717931"/>
    <lineage>
        <taxon>unclassified sequences</taxon>
        <taxon>metagenomes</taxon>
        <taxon>ecological metagenomes</taxon>
    </lineage>
</organism>
<dbReference type="GO" id="GO:0004527">
    <property type="term" value="F:exonuclease activity"/>
    <property type="evidence" value="ECO:0007669"/>
    <property type="project" value="UniProtKB-KW"/>
</dbReference>
<evidence type="ECO:0000313" key="8">
    <source>
        <dbReference type="EMBL" id="CEG12668.1"/>
    </source>
</evidence>
<evidence type="ECO:0000256" key="5">
    <source>
        <dbReference type="ARBA" id="ARBA00022839"/>
    </source>
</evidence>
<dbReference type="PANTHER" id="PTHR43694">
    <property type="entry name" value="RIBONUCLEASE J"/>
    <property type="match status" value="1"/>
</dbReference>
<evidence type="ECO:0000256" key="4">
    <source>
        <dbReference type="ARBA" id="ARBA00022833"/>
    </source>
</evidence>
<evidence type="ECO:0000256" key="2">
    <source>
        <dbReference type="ARBA" id="ARBA00022723"/>
    </source>
</evidence>
<evidence type="ECO:0000256" key="1">
    <source>
        <dbReference type="ARBA" id="ARBA00022722"/>
    </source>
</evidence>
<dbReference type="Pfam" id="PF22505">
    <property type="entry name" value="RNase_J_b_CASP"/>
    <property type="match status" value="1"/>
</dbReference>
<dbReference type="InterPro" id="IPR055132">
    <property type="entry name" value="RNase_J_b_CASP"/>
</dbReference>
<name>A0A098E9H3_9ZZZZ</name>
<dbReference type="GO" id="GO:0046872">
    <property type="term" value="F:metal ion binding"/>
    <property type="evidence" value="ECO:0007669"/>
    <property type="project" value="UniProtKB-KW"/>
</dbReference>
<dbReference type="InterPro" id="IPR011108">
    <property type="entry name" value="RMMBL"/>
</dbReference>
<dbReference type="EC" id="3.1.-.-" evidence="8"/>
<gene>
    <name evidence="8" type="ORF">MSIBF_A2600005</name>
</gene>
<proteinExistence type="predicted"/>
<dbReference type="InterPro" id="IPR042173">
    <property type="entry name" value="RNase_J_2"/>
</dbReference>
<dbReference type="Pfam" id="PF07521">
    <property type="entry name" value="RMMBL"/>
    <property type="match status" value="1"/>
</dbReference>
<protein>
    <submittedName>
        <fullName evidence="8">Ribonuclease J</fullName>
        <ecNumber evidence="8">3.1.-.-</ecNumber>
    </submittedName>
</protein>
<dbReference type="InterPro" id="IPR001279">
    <property type="entry name" value="Metallo-B-lactamas"/>
</dbReference>
<dbReference type="PANTHER" id="PTHR43694:SF1">
    <property type="entry name" value="RIBONUCLEASE J"/>
    <property type="match status" value="1"/>
</dbReference>
<dbReference type="Gene3D" id="3.60.15.10">
    <property type="entry name" value="Ribonuclease Z/Hydroxyacylglutathione hydrolase-like"/>
    <property type="match status" value="1"/>
</dbReference>
<feature type="domain" description="Metallo-beta-lactamase" evidence="7">
    <location>
        <begin position="13"/>
        <end position="212"/>
    </location>
</feature>
<dbReference type="GO" id="GO:0003723">
    <property type="term" value="F:RNA binding"/>
    <property type="evidence" value="ECO:0007669"/>
    <property type="project" value="UniProtKB-KW"/>
</dbReference>
<dbReference type="InterPro" id="IPR036866">
    <property type="entry name" value="RibonucZ/Hydroxyglut_hydro"/>
</dbReference>
<keyword evidence="3 8" id="KW-0378">Hydrolase</keyword>
<keyword evidence="2" id="KW-0479">Metal-binding</keyword>
<evidence type="ECO:0000256" key="3">
    <source>
        <dbReference type="ARBA" id="ARBA00022801"/>
    </source>
</evidence>
<evidence type="ECO:0000256" key="6">
    <source>
        <dbReference type="ARBA" id="ARBA00022884"/>
    </source>
</evidence>
<keyword evidence="4" id="KW-0862">Zinc</keyword>
<dbReference type="SUPFAM" id="SSF56281">
    <property type="entry name" value="Metallo-hydrolase/oxidoreductase"/>
    <property type="match status" value="1"/>
</dbReference>
<sequence>MKIYAVGGYNEVGKNMTVVNVEGDNIAIDNGIRIDVLQMYDLEPEAMRVAEQKKRLAEVGAIPNIAGVEGNILAQVISHGHLDHIGAVGINNLNVPLFATPYASAIGRRISPESKFNPTQYKKIVQINNIGIEFVEVTHSIPQASIVVLHTKEGNVVYANDFKLDDASNIAKVDYGRLIEIGKEGVKAFITESLNAHEKGKTPSESVASRNVEDTIKFADDGGGLTIVSTFSTHIERLKTIFETAHRLNKKVVVMGKSLISNLKSAEDLSLIKISKDTKFIRKINSVIDLLKSIENKKEEYLIIATGHQGEEHSVLSKIVNSDFKFDKNDSLIFSSNVIPTATNIANREILEAKFKANKVKIFRDVHVSGHASKEEHRRMINLLNPEIIIPSHGTTKMKGAYMDLACEEGYKINKNLFILNNGDKIEI</sequence>
<dbReference type="EMBL" id="CCXY01000180">
    <property type="protein sequence ID" value="CEG12668.1"/>
    <property type="molecule type" value="Genomic_DNA"/>
</dbReference>
<dbReference type="SMART" id="SM00849">
    <property type="entry name" value="Lactamase_B"/>
    <property type="match status" value="1"/>
</dbReference>
<accession>A0A098E9H3</accession>